<dbReference type="Proteomes" id="UP001195483">
    <property type="component" value="Unassembled WGS sequence"/>
</dbReference>
<feature type="transmembrane region" description="Helical" evidence="2">
    <location>
        <begin position="77"/>
        <end position="99"/>
    </location>
</feature>
<feature type="compositionally biased region" description="Basic and acidic residues" evidence="1">
    <location>
        <begin position="597"/>
        <end position="623"/>
    </location>
</feature>
<keyword evidence="4" id="KW-1185">Reference proteome</keyword>
<dbReference type="AlphaFoldDB" id="A0AAE0SP15"/>
<sequence>MRMKMQSRKDIPVVTPDLKPVTRIDFGDHYPDGGWGWVIVCSAMVVYILCNGFHFGFGTLLLIITHRDKLKDDAINSVWLGSTGMSITLLLSPLITTICRRKSPRLYAVIGGLVCSLGSLFLAFSEQIEQLFISHCVVLAIGTGITLNTANIMVGRYFLQKRELAEMLLVGSTGIGSALMAYIIPTLNYSIGWGPTLQSIAGLLALTMFAGAMYRSASLYHPRRSVILHIKNQKKSRRERDIEKPSYIDFSALRMRSMQGLMFIVAVIALGIHVPFILLMKTAKHYGLSPEHLFLLNVFLGLGFLIGCLVFGSIIIRDSSECAISRRHLCQSCAFMCGAFTLLLIMAKDFNSHALYAWAYGIACGGYYYTVKMYIYELVKEKIMERGFGFINAAQFLSYLLGPPLAVYLNESYSNQSACYIFAGVTMLCGGLLFYCMPPFERHFSNNEIIQKQNNTCSKNSAEAAALLDLDLTDAIVTKPLNNVQFIVSPSRMKNNCKDGGKIQMQCFIQHIDKEKPKQIVLSRITEDKEGLRLDFNEVPNLSSVAKGTDILLNKRDTCDKESSHSLVDNHVDYPSESTNSHNTDKTNKASNSSRSSESKKFRRSSDNVKIDYFDPPSQEKESTATVSYDSDLYINLCEAQV</sequence>
<evidence type="ECO:0008006" key="5">
    <source>
        <dbReference type="Google" id="ProtNLM"/>
    </source>
</evidence>
<evidence type="ECO:0000313" key="4">
    <source>
        <dbReference type="Proteomes" id="UP001195483"/>
    </source>
</evidence>
<accession>A0AAE0SP15</accession>
<reference evidence="3" key="3">
    <citation type="submission" date="2023-05" db="EMBL/GenBank/DDBJ databases">
        <authorList>
            <person name="Smith C.H."/>
        </authorList>
    </citation>
    <scope>NUCLEOTIDE SEQUENCE</scope>
    <source>
        <strain evidence="3">CHS0354</strain>
        <tissue evidence="3">Mantle</tissue>
    </source>
</reference>
<keyword evidence="2" id="KW-0472">Membrane</keyword>
<feature type="transmembrane region" description="Helical" evidence="2">
    <location>
        <begin position="328"/>
        <end position="347"/>
    </location>
</feature>
<dbReference type="InterPro" id="IPR036259">
    <property type="entry name" value="MFS_trans_sf"/>
</dbReference>
<dbReference type="InterPro" id="IPR011701">
    <property type="entry name" value="MFS"/>
</dbReference>
<dbReference type="Gene3D" id="1.20.1250.20">
    <property type="entry name" value="MFS general substrate transporter like domains"/>
    <property type="match status" value="2"/>
</dbReference>
<dbReference type="InterPro" id="IPR050327">
    <property type="entry name" value="Proton-linked_MCT"/>
</dbReference>
<evidence type="ECO:0000256" key="2">
    <source>
        <dbReference type="SAM" id="Phobius"/>
    </source>
</evidence>
<dbReference type="GO" id="GO:0022857">
    <property type="term" value="F:transmembrane transporter activity"/>
    <property type="evidence" value="ECO:0007669"/>
    <property type="project" value="InterPro"/>
</dbReference>
<reference evidence="3" key="2">
    <citation type="journal article" date="2021" name="Genome Biol. Evol.">
        <title>Developing a high-quality reference genome for a parasitic bivalve with doubly uniparental inheritance (Bivalvia: Unionida).</title>
        <authorList>
            <person name="Smith C.H."/>
        </authorList>
    </citation>
    <scope>NUCLEOTIDE SEQUENCE</scope>
    <source>
        <strain evidence="3">CHS0354</strain>
        <tissue evidence="3">Mantle</tissue>
    </source>
</reference>
<feature type="transmembrane region" description="Helical" evidence="2">
    <location>
        <begin position="37"/>
        <end position="65"/>
    </location>
</feature>
<dbReference type="SUPFAM" id="SSF103473">
    <property type="entry name" value="MFS general substrate transporter"/>
    <property type="match status" value="1"/>
</dbReference>
<feature type="transmembrane region" description="Helical" evidence="2">
    <location>
        <begin position="131"/>
        <end position="152"/>
    </location>
</feature>
<feature type="region of interest" description="Disordered" evidence="1">
    <location>
        <begin position="563"/>
        <end position="626"/>
    </location>
</feature>
<reference evidence="3" key="1">
    <citation type="journal article" date="2021" name="Genome Biol. Evol.">
        <title>A High-Quality Reference Genome for a Parasitic Bivalve with Doubly Uniparental Inheritance (Bivalvia: Unionida).</title>
        <authorList>
            <person name="Smith C.H."/>
        </authorList>
    </citation>
    <scope>NUCLEOTIDE SEQUENCE</scope>
    <source>
        <strain evidence="3">CHS0354</strain>
    </source>
</reference>
<keyword evidence="2" id="KW-1133">Transmembrane helix</keyword>
<dbReference type="Pfam" id="PF07690">
    <property type="entry name" value="MFS_1"/>
    <property type="match status" value="2"/>
</dbReference>
<feature type="transmembrane region" description="Helical" evidence="2">
    <location>
        <begin position="383"/>
        <end position="401"/>
    </location>
</feature>
<dbReference type="EMBL" id="JAEAOA010000200">
    <property type="protein sequence ID" value="KAK3595030.1"/>
    <property type="molecule type" value="Genomic_DNA"/>
</dbReference>
<evidence type="ECO:0000256" key="1">
    <source>
        <dbReference type="SAM" id="MobiDB-lite"/>
    </source>
</evidence>
<proteinExistence type="predicted"/>
<organism evidence="3 4">
    <name type="scientific">Potamilus streckersoni</name>
    <dbReference type="NCBI Taxonomy" id="2493646"/>
    <lineage>
        <taxon>Eukaryota</taxon>
        <taxon>Metazoa</taxon>
        <taxon>Spiralia</taxon>
        <taxon>Lophotrochozoa</taxon>
        <taxon>Mollusca</taxon>
        <taxon>Bivalvia</taxon>
        <taxon>Autobranchia</taxon>
        <taxon>Heteroconchia</taxon>
        <taxon>Palaeoheterodonta</taxon>
        <taxon>Unionida</taxon>
        <taxon>Unionoidea</taxon>
        <taxon>Unionidae</taxon>
        <taxon>Ambleminae</taxon>
        <taxon>Lampsilini</taxon>
        <taxon>Potamilus</taxon>
    </lineage>
</organism>
<name>A0AAE0SP15_9BIVA</name>
<feature type="transmembrane region" description="Helical" evidence="2">
    <location>
        <begin position="413"/>
        <end position="435"/>
    </location>
</feature>
<feature type="transmembrane region" description="Helical" evidence="2">
    <location>
        <begin position="164"/>
        <end position="184"/>
    </location>
</feature>
<feature type="transmembrane region" description="Helical" evidence="2">
    <location>
        <begin position="260"/>
        <end position="280"/>
    </location>
</feature>
<dbReference type="PANTHER" id="PTHR11360:SF251">
    <property type="entry name" value="MAJOR FACILITATOR SUPERFAMILY (MFS) PROFILE DOMAIN-CONTAINING PROTEIN"/>
    <property type="match status" value="1"/>
</dbReference>
<keyword evidence="2" id="KW-0812">Transmembrane</keyword>
<dbReference type="PANTHER" id="PTHR11360">
    <property type="entry name" value="MONOCARBOXYLATE TRANSPORTER"/>
    <property type="match status" value="1"/>
</dbReference>
<feature type="transmembrane region" description="Helical" evidence="2">
    <location>
        <begin position="353"/>
        <end position="371"/>
    </location>
</feature>
<feature type="transmembrane region" description="Helical" evidence="2">
    <location>
        <begin position="292"/>
        <end position="316"/>
    </location>
</feature>
<comment type="caution">
    <text evidence="3">The sequence shown here is derived from an EMBL/GenBank/DDBJ whole genome shotgun (WGS) entry which is preliminary data.</text>
</comment>
<evidence type="ECO:0000313" key="3">
    <source>
        <dbReference type="EMBL" id="KAK3595030.1"/>
    </source>
</evidence>
<feature type="transmembrane region" description="Helical" evidence="2">
    <location>
        <begin position="196"/>
        <end position="214"/>
    </location>
</feature>
<gene>
    <name evidence="3" type="ORF">CHS0354_002300</name>
</gene>
<feature type="transmembrane region" description="Helical" evidence="2">
    <location>
        <begin position="106"/>
        <end position="125"/>
    </location>
</feature>
<protein>
    <recommendedName>
        <fullName evidence="5">Monocarboxylate transporter</fullName>
    </recommendedName>
</protein>
<feature type="compositionally biased region" description="Basic and acidic residues" evidence="1">
    <location>
        <begin position="563"/>
        <end position="574"/>
    </location>
</feature>